<evidence type="ECO:0000313" key="2">
    <source>
        <dbReference type="Proteomes" id="UP001152888"/>
    </source>
</evidence>
<keyword evidence="2" id="KW-1185">Reference proteome</keyword>
<gene>
    <name evidence="1" type="ORF">ACAOBT_LOCUS18981</name>
</gene>
<evidence type="ECO:0000313" key="1">
    <source>
        <dbReference type="EMBL" id="CAH1989349.1"/>
    </source>
</evidence>
<proteinExistence type="predicted"/>
<organism evidence="1 2">
    <name type="scientific">Acanthoscelides obtectus</name>
    <name type="common">Bean weevil</name>
    <name type="synonym">Bruchus obtectus</name>
    <dbReference type="NCBI Taxonomy" id="200917"/>
    <lineage>
        <taxon>Eukaryota</taxon>
        <taxon>Metazoa</taxon>
        <taxon>Ecdysozoa</taxon>
        <taxon>Arthropoda</taxon>
        <taxon>Hexapoda</taxon>
        <taxon>Insecta</taxon>
        <taxon>Pterygota</taxon>
        <taxon>Neoptera</taxon>
        <taxon>Endopterygota</taxon>
        <taxon>Coleoptera</taxon>
        <taxon>Polyphaga</taxon>
        <taxon>Cucujiformia</taxon>
        <taxon>Chrysomeloidea</taxon>
        <taxon>Chrysomelidae</taxon>
        <taxon>Bruchinae</taxon>
        <taxon>Bruchini</taxon>
        <taxon>Acanthoscelides</taxon>
    </lineage>
</organism>
<dbReference type="Proteomes" id="UP001152888">
    <property type="component" value="Unassembled WGS sequence"/>
</dbReference>
<dbReference type="AlphaFoldDB" id="A0A9P0L6L5"/>
<reference evidence="1" key="1">
    <citation type="submission" date="2022-03" db="EMBL/GenBank/DDBJ databases">
        <authorList>
            <person name="Sayadi A."/>
        </authorList>
    </citation>
    <scope>NUCLEOTIDE SEQUENCE</scope>
</reference>
<sequence>MKIVPKKVIIDRFENISHTNSVRSATLYRLNSHGRITYTVTEHCTNKPIIAKINNFRKFERQNSGDLG</sequence>
<dbReference type="EMBL" id="CAKOFQ010007062">
    <property type="protein sequence ID" value="CAH1989349.1"/>
    <property type="molecule type" value="Genomic_DNA"/>
</dbReference>
<protein>
    <submittedName>
        <fullName evidence="1">Uncharacterized protein</fullName>
    </submittedName>
</protein>
<name>A0A9P0L6L5_ACAOB</name>
<comment type="caution">
    <text evidence="1">The sequence shown here is derived from an EMBL/GenBank/DDBJ whole genome shotgun (WGS) entry which is preliminary data.</text>
</comment>
<accession>A0A9P0L6L5</accession>